<evidence type="ECO:0000256" key="2">
    <source>
        <dbReference type="SAM" id="SignalP"/>
    </source>
</evidence>
<feature type="compositionally biased region" description="Low complexity" evidence="1">
    <location>
        <begin position="171"/>
        <end position="186"/>
    </location>
</feature>
<comment type="caution">
    <text evidence="4">The sequence shown here is derived from an EMBL/GenBank/DDBJ whole genome shotgun (WGS) entry which is preliminary data.</text>
</comment>
<dbReference type="Pfam" id="PF07833">
    <property type="entry name" value="Cu_amine_oxidN1"/>
    <property type="match status" value="1"/>
</dbReference>
<accession>A0ABS2H657</accession>
<gene>
    <name evidence="4" type="ORF">IM700_011570</name>
</gene>
<proteinExistence type="predicted"/>
<reference evidence="4 5" key="1">
    <citation type="submission" date="2021-01" db="EMBL/GenBank/DDBJ databases">
        <title>Paenibacillus sp.nov. isolated from the rhizosphere soil of tomato plant.</title>
        <authorList>
            <person name="Thin K.K."/>
            <person name="Zhang X."/>
            <person name="He S."/>
        </authorList>
    </citation>
    <scope>NUCLEOTIDE SEQUENCE [LARGE SCALE GENOMIC DNA]</scope>
    <source>
        <strain evidence="4 5">DXFW5</strain>
    </source>
</reference>
<sequence>MKRKMKVSFALLLPVLMLVFASLPAFASDVPADKYAYSLSGEVGTQSTRIELEEFDDNQNFRNILAEKNYKIVLVKDGAEIKFTPKEKMPAVVSYYTVDGAYGGALFWTIDGSEEAVNEIGANQTASTTLHKNYGGFTGGLYFVLEIGKGDQSTKIIYWVSDGSAPETTKTEQPSSTSSSDTTSGSNQPSEKPAAKPVQTAVVTATASVSKVLVDGKQVPFEAYNINNNTYFKLRDIAKAVDGTDKTFEVGWNSEHNAINLISGEAYTAQGGELAVSAHPQAKKATLSTSKVYLDDEEVKLTAYTIGGNNYFKLRDIAEALGISITFDSKTNTIGIVTNE</sequence>
<evidence type="ECO:0000313" key="4">
    <source>
        <dbReference type="EMBL" id="MBM6996286.1"/>
    </source>
</evidence>
<keyword evidence="2" id="KW-0732">Signal</keyword>
<dbReference type="InterPro" id="IPR012854">
    <property type="entry name" value="Cu_amine_oxidase-like_N"/>
</dbReference>
<feature type="chain" id="PRO_5045558500" description="Copper amine oxidase-like N-terminal domain-containing protein" evidence="2">
    <location>
        <begin position="28"/>
        <end position="340"/>
    </location>
</feature>
<evidence type="ECO:0000256" key="1">
    <source>
        <dbReference type="SAM" id="MobiDB-lite"/>
    </source>
</evidence>
<organism evidence="4 5">
    <name type="scientific">Paenibacillus rhizolycopersici</name>
    <dbReference type="NCBI Taxonomy" id="2780073"/>
    <lineage>
        <taxon>Bacteria</taxon>
        <taxon>Bacillati</taxon>
        <taxon>Bacillota</taxon>
        <taxon>Bacilli</taxon>
        <taxon>Bacillales</taxon>
        <taxon>Paenibacillaceae</taxon>
        <taxon>Paenibacillus</taxon>
    </lineage>
</organism>
<protein>
    <recommendedName>
        <fullName evidence="3">Copper amine oxidase-like N-terminal domain-containing protein</fullName>
    </recommendedName>
</protein>
<feature type="domain" description="Copper amine oxidase-like N-terminal" evidence="3">
    <location>
        <begin position="214"/>
        <end position="335"/>
    </location>
</feature>
<keyword evidence="5" id="KW-1185">Reference proteome</keyword>
<feature type="signal peptide" evidence="2">
    <location>
        <begin position="1"/>
        <end position="27"/>
    </location>
</feature>
<dbReference type="Proteomes" id="UP001516620">
    <property type="component" value="Unassembled WGS sequence"/>
</dbReference>
<dbReference type="RefSeq" id="WP_193416266.1">
    <property type="nucleotide sequence ID" value="NZ_JADCNN020000009.1"/>
</dbReference>
<feature type="region of interest" description="Disordered" evidence="1">
    <location>
        <begin position="165"/>
        <end position="198"/>
    </location>
</feature>
<evidence type="ECO:0000259" key="3">
    <source>
        <dbReference type="Pfam" id="PF07833"/>
    </source>
</evidence>
<dbReference type="EMBL" id="JADCNN020000009">
    <property type="protein sequence ID" value="MBM6996286.1"/>
    <property type="molecule type" value="Genomic_DNA"/>
</dbReference>
<evidence type="ECO:0000313" key="5">
    <source>
        <dbReference type="Proteomes" id="UP001516620"/>
    </source>
</evidence>
<name>A0ABS2H657_9BACL</name>